<dbReference type="SMART" id="SM00315">
    <property type="entry name" value="RGS"/>
    <property type="match status" value="1"/>
</dbReference>
<feature type="region of interest" description="Disordered" evidence="3">
    <location>
        <begin position="730"/>
        <end position="755"/>
    </location>
</feature>
<protein>
    <recommendedName>
        <fullName evidence="9">Sorting nexin-25</fullName>
    </recommendedName>
</protein>
<evidence type="ECO:0000313" key="8">
    <source>
        <dbReference type="Proteomes" id="UP000663828"/>
    </source>
</evidence>
<dbReference type="Proteomes" id="UP000663828">
    <property type="component" value="Unassembled WGS sequence"/>
</dbReference>
<evidence type="ECO:0000259" key="6">
    <source>
        <dbReference type="PROSITE" id="PS51207"/>
    </source>
</evidence>
<dbReference type="InterPro" id="IPR032072">
    <property type="entry name" value="DUF4807"/>
</dbReference>
<feature type="domain" description="PXA" evidence="6">
    <location>
        <begin position="296"/>
        <end position="460"/>
    </location>
</feature>
<evidence type="ECO:0000256" key="1">
    <source>
        <dbReference type="ARBA" id="ARBA00010883"/>
    </source>
</evidence>
<evidence type="ECO:0000313" key="7">
    <source>
        <dbReference type="EMBL" id="CAF1311860.1"/>
    </source>
</evidence>
<feature type="domain" description="RGS" evidence="5">
    <location>
        <begin position="584"/>
        <end position="702"/>
    </location>
</feature>
<keyword evidence="8" id="KW-1185">Reference proteome</keyword>
<proteinExistence type="inferred from homology"/>
<name>A0A815EA15_ADIRI</name>
<gene>
    <name evidence="7" type="ORF">XAT740_LOCUS29428</name>
</gene>
<keyword evidence="4" id="KW-0472">Membrane</keyword>
<dbReference type="PROSITE" id="PS51207">
    <property type="entry name" value="PXA"/>
    <property type="match status" value="1"/>
</dbReference>
<dbReference type="Pfam" id="PF02194">
    <property type="entry name" value="PXA"/>
    <property type="match status" value="1"/>
</dbReference>
<dbReference type="PANTHER" id="PTHR22775:SF48">
    <property type="entry name" value="SORTING NEXIN-25"/>
    <property type="match status" value="1"/>
</dbReference>
<dbReference type="AlphaFoldDB" id="A0A815EA15"/>
<dbReference type="SUPFAM" id="SSF48097">
    <property type="entry name" value="Regulator of G-protein signaling, RGS"/>
    <property type="match status" value="1"/>
</dbReference>
<accession>A0A815EA15</accession>
<dbReference type="InterPro" id="IPR016137">
    <property type="entry name" value="RGS"/>
</dbReference>
<dbReference type="InterPro" id="IPR003114">
    <property type="entry name" value="Phox_assoc"/>
</dbReference>
<sequence>MFILIRQKNSPICFSLKHHPSEINDDSTSPEIYCQISSNSYFYTSLLRELSSSIYFANIFHDLLSHSKTKFNRQRLKSVFCLISRRDNVIYLKVHDYINNYDEAINRYWASIQLHVLIKRVRYESSWAWLSTLGGGHSCLGEESARHAKEAEIISKNQIELSSEIGDPNALVKSYLFLSLSYLQQKRFDEVQTILRFQYRRIQQKDITEDRLPVMLGIFLHIFIYYPLLSICLSLISIGVIYGIILTIHQSKPYTIVHGRKVKTRNSSLVKWIIEQIQISSKANTQESFVVKHESNIDLDTIINQICDLLLQDLVLPWYQHVSYEQITFTQTLKQEIHLIASNLKTRCASIDWVKVISNDIVVQLAEHYQQVRRSTLHREEYPFRLHSYLATDECENEYLRSMSETLLLLLLPSSYSSTLAIRHLLREILVFRVLKPTINLICEPDYFNENILLKIEQLNINHEQKLRKFTLASNYENFIKLIETSNDLDKLEQFWNYIVTEIMQATAIRNLLKEGVISNDNHQARLGTKGELLMNRDLTKYLNQLRRAKVVCERHITANGGRSYLLVDASTNKLNLANRKILSLNMILSCITGRHYLHQFLETFGTHALVKFWYDIWKLHSAASNERHRVATNIYKTYITRFGSAVRDEIDNATVVRMKSFLVGEQTEPDAFFHAQSVVYRVLQRDYYASFLVSKQYDALCRTFDPSNLQDFDLKEQLLGWSTPITADDNYDESDESRASSQQADALNEEPSQSVPKRLADLRNQLENKQYALTAAKEGATFDATILASVERDCADLNQEISTLECLLENVDLWWSFLGQWQAQVLSDVIGNGRTCLAVLIRSPNSEQDQVGWVITRSIHAWQHFYFRLKELQSSLPTIDYFRTRHRQFSQLLYDKALCQQISEQLETFLQAILLDEHISSFELVYQFLNPSIVDNDRQSSSLIPVKKKHSNSGKHVFDKFRSDKASNELLEMDSVRFLEGRADSIAKPFYAFIDILFDEQGGLLKLIRMTLVQFIRVTYGSTINRQVRRFIVSLFQEEYVVKCLIMFRDSFWPATPSAERQTRTDEEKLERRQQAKRQLLTNIPETISLIFGSDNARLGAERLFELFQDVQLNKHLCHKLIVLIMSEIFPELQIKL</sequence>
<dbReference type="Pfam" id="PF08628">
    <property type="entry name" value="Nexin_C"/>
    <property type="match status" value="1"/>
</dbReference>
<feature type="coiled-coil region" evidence="2">
    <location>
        <begin position="760"/>
        <end position="808"/>
    </location>
</feature>
<dbReference type="PANTHER" id="PTHR22775">
    <property type="entry name" value="SORTING NEXIN"/>
    <property type="match status" value="1"/>
</dbReference>
<dbReference type="InterPro" id="IPR036871">
    <property type="entry name" value="PX_dom_sf"/>
</dbReference>
<dbReference type="EMBL" id="CAJNOR010002563">
    <property type="protein sequence ID" value="CAF1311860.1"/>
    <property type="molecule type" value="Genomic_DNA"/>
</dbReference>
<keyword evidence="4" id="KW-0812">Transmembrane</keyword>
<dbReference type="InterPro" id="IPR036305">
    <property type="entry name" value="RGS_sf"/>
</dbReference>
<evidence type="ECO:0008006" key="9">
    <source>
        <dbReference type="Google" id="ProtNLM"/>
    </source>
</evidence>
<comment type="caution">
    <text evidence="7">The sequence shown here is derived from an EMBL/GenBank/DDBJ whole genome shotgun (WGS) entry which is preliminary data.</text>
</comment>
<reference evidence="7" key="1">
    <citation type="submission" date="2021-02" db="EMBL/GenBank/DDBJ databases">
        <authorList>
            <person name="Nowell W R."/>
        </authorList>
    </citation>
    <scope>NUCLEOTIDE SEQUENCE</scope>
</reference>
<evidence type="ECO:0000256" key="4">
    <source>
        <dbReference type="SAM" id="Phobius"/>
    </source>
</evidence>
<dbReference type="InterPro" id="IPR013937">
    <property type="entry name" value="Sorting_nexin_C"/>
</dbReference>
<dbReference type="Gene3D" id="3.30.1520.10">
    <property type="entry name" value="Phox-like domain"/>
    <property type="match status" value="1"/>
</dbReference>
<dbReference type="PROSITE" id="PS50132">
    <property type="entry name" value="RGS"/>
    <property type="match status" value="1"/>
</dbReference>
<evidence type="ECO:0000256" key="3">
    <source>
        <dbReference type="SAM" id="MobiDB-lite"/>
    </source>
</evidence>
<keyword evidence="4" id="KW-1133">Transmembrane helix</keyword>
<dbReference type="GO" id="GO:0035091">
    <property type="term" value="F:phosphatidylinositol binding"/>
    <property type="evidence" value="ECO:0007669"/>
    <property type="project" value="InterPro"/>
</dbReference>
<feature type="transmembrane region" description="Helical" evidence="4">
    <location>
        <begin position="214"/>
        <end position="245"/>
    </location>
</feature>
<feature type="compositionally biased region" description="Polar residues" evidence="3">
    <location>
        <begin position="740"/>
        <end position="755"/>
    </location>
</feature>
<dbReference type="InterPro" id="IPR044926">
    <property type="entry name" value="RGS_subdomain_2"/>
</dbReference>
<dbReference type="SMART" id="SM00313">
    <property type="entry name" value="PXA"/>
    <property type="match status" value="1"/>
</dbReference>
<evidence type="ECO:0000256" key="2">
    <source>
        <dbReference type="SAM" id="Coils"/>
    </source>
</evidence>
<keyword evidence="2" id="KW-0175">Coiled coil</keyword>
<organism evidence="7 8">
    <name type="scientific">Adineta ricciae</name>
    <name type="common">Rotifer</name>
    <dbReference type="NCBI Taxonomy" id="249248"/>
    <lineage>
        <taxon>Eukaryota</taxon>
        <taxon>Metazoa</taxon>
        <taxon>Spiralia</taxon>
        <taxon>Gnathifera</taxon>
        <taxon>Rotifera</taxon>
        <taxon>Eurotatoria</taxon>
        <taxon>Bdelloidea</taxon>
        <taxon>Adinetida</taxon>
        <taxon>Adinetidae</taxon>
        <taxon>Adineta</taxon>
    </lineage>
</organism>
<dbReference type="Pfam" id="PF16065">
    <property type="entry name" value="DUF4807"/>
    <property type="match status" value="1"/>
</dbReference>
<dbReference type="Pfam" id="PF00615">
    <property type="entry name" value="RGS"/>
    <property type="match status" value="1"/>
</dbReference>
<comment type="similarity">
    <text evidence="1">Belongs to the sorting nexin family.</text>
</comment>
<dbReference type="Gene3D" id="1.10.167.10">
    <property type="entry name" value="Regulator of G-protein Signalling 4, domain 2"/>
    <property type="match status" value="1"/>
</dbReference>
<evidence type="ECO:0000259" key="5">
    <source>
        <dbReference type="PROSITE" id="PS50132"/>
    </source>
</evidence>